<gene>
    <name evidence="4" type="ORF">AGR3A_Cc190128</name>
</gene>
<dbReference type="GO" id="GO:0016491">
    <property type="term" value="F:oxidoreductase activity"/>
    <property type="evidence" value="ECO:0007669"/>
    <property type="project" value="TreeGrafter"/>
</dbReference>
<evidence type="ECO:0000256" key="1">
    <source>
        <dbReference type="ARBA" id="ARBA00001917"/>
    </source>
</evidence>
<organism evidence="4 5">
    <name type="scientific">Agrobacterium tomkonis CFBP 6623</name>
    <dbReference type="NCBI Taxonomy" id="1183432"/>
    <lineage>
        <taxon>Bacteria</taxon>
        <taxon>Pseudomonadati</taxon>
        <taxon>Pseudomonadota</taxon>
        <taxon>Alphaproteobacteria</taxon>
        <taxon>Hyphomicrobiales</taxon>
        <taxon>Rhizobiaceae</taxon>
        <taxon>Rhizobium/Agrobacterium group</taxon>
        <taxon>Agrobacterium</taxon>
        <taxon>Agrobacterium tumefaciens complex</taxon>
    </lineage>
</organism>
<dbReference type="InterPro" id="IPR039261">
    <property type="entry name" value="FNR_nucleotide-bd"/>
</dbReference>
<reference evidence="5" key="1">
    <citation type="submission" date="2016-01" db="EMBL/GenBank/DDBJ databases">
        <authorList>
            <person name="Regsiter A."/>
            <person name="william w."/>
        </authorList>
    </citation>
    <scope>NUCLEOTIDE SEQUENCE [LARGE SCALE GENOMIC DNA]</scope>
    <source>
        <strain evidence="5">CFBP 6623</strain>
    </source>
</reference>
<name>A0A1S7P1W1_9HYPH</name>
<evidence type="ECO:0000256" key="3">
    <source>
        <dbReference type="ARBA" id="ARBA00022643"/>
    </source>
</evidence>
<dbReference type="SUPFAM" id="SSF52343">
    <property type="entry name" value="Ferredoxin reductase-like, C-terminal NADP-linked domain"/>
    <property type="match status" value="1"/>
</dbReference>
<dbReference type="GO" id="GO:0050660">
    <property type="term" value="F:flavin adenine dinucleotide binding"/>
    <property type="evidence" value="ECO:0007669"/>
    <property type="project" value="TreeGrafter"/>
</dbReference>
<dbReference type="Proteomes" id="UP000191988">
    <property type="component" value="Unassembled WGS sequence"/>
</dbReference>
<sequence length="86" mass="10156">MLQARALSRNRTKYVQYRIREYGVELFRWLEEGAYFYVCCDASRMAKDVDSVLREVISSHGKMSNSGVEDYVKTLLATKRYVRDVY</sequence>
<dbReference type="Gene3D" id="3.40.50.80">
    <property type="entry name" value="Nucleotide-binding domain of ferredoxin-NADP reductase (FNR) module"/>
    <property type="match status" value="1"/>
</dbReference>
<dbReference type="STRING" id="1183432.AGR3A_Cc190128"/>
<protein>
    <submittedName>
        <fullName evidence="4">Uncharacterized protein</fullName>
    </submittedName>
</protein>
<accession>A0A1S7P1W1</accession>
<dbReference type="PANTHER" id="PTHR19384:SF128">
    <property type="entry name" value="NADPH OXIDOREDUCTASE A"/>
    <property type="match status" value="1"/>
</dbReference>
<evidence type="ECO:0000313" key="4">
    <source>
        <dbReference type="EMBL" id="CUX14799.1"/>
    </source>
</evidence>
<dbReference type="GO" id="GO:0005829">
    <property type="term" value="C:cytosol"/>
    <property type="evidence" value="ECO:0007669"/>
    <property type="project" value="TreeGrafter"/>
</dbReference>
<dbReference type="GO" id="GO:0010181">
    <property type="term" value="F:FMN binding"/>
    <property type="evidence" value="ECO:0007669"/>
    <property type="project" value="TreeGrafter"/>
</dbReference>
<keyword evidence="3" id="KW-0288">FMN</keyword>
<keyword evidence="2" id="KW-0285">Flavoprotein</keyword>
<evidence type="ECO:0000256" key="2">
    <source>
        <dbReference type="ARBA" id="ARBA00022630"/>
    </source>
</evidence>
<comment type="cofactor">
    <cofactor evidence="1">
        <name>FMN</name>
        <dbReference type="ChEBI" id="CHEBI:58210"/>
    </cofactor>
</comment>
<dbReference type="PANTHER" id="PTHR19384">
    <property type="entry name" value="NITRIC OXIDE SYNTHASE-RELATED"/>
    <property type="match status" value="1"/>
</dbReference>
<dbReference type="AlphaFoldDB" id="A0A1S7P1W1"/>
<dbReference type="EMBL" id="FBWK01000011">
    <property type="protein sequence ID" value="CUX14799.1"/>
    <property type="molecule type" value="Genomic_DNA"/>
</dbReference>
<keyword evidence="5" id="KW-1185">Reference proteome</keyword>
<proteinExistence type="predicted"/>
<evidence type="ECO:0000313" key="5">
    <source>
        <dbReference type="Proteomes" id="UP000191988"/>
    </source>
</evidence>